<keyword evidence="2" id="KW-1185">Reference proteome</keyword>
<dbReference type="AlphaFoldDB" id="A0AAE1ABU4"/>
<name>A0AAE1ABU4_9GAST</name>
<dbReference type="Proteomes" id="UP001283361">
    <property type="component" value="Unassembled WGS sequence"/>
</dbReference>
<proteinExistence type="predicted"/>
<sequence>MDLAHNHIKTHARFKQPYVSSSSHMFSLGRNTIKINLIWVSLQPSPELTTPAVNISISRFVMSSTSLSACQRDTDTASRLSLPLPE</sequence>
<accession>A0AAE1ABU4</accession>
<dbReference type="EMBL" id="JAWDGP010002216">
    <property type="protein sequence ID" value="KAK3784698.1"/>
    <property type="molecule type" value="Genomic_DNA"/>
</dbReference>
<evidence type="ECO:0000313" key="2">
    <source>
        <dbReference type="Proteomes" id="UP001283361"/>
    </source>
</evidence>
<organism evidence="1 2">
    <name type="scientific">Elysia crispata</name>
    <name type="common">lettuce slug</name>
    <dbReference type="NCBI Taxonomy" id="231223"/>
    <lineage>
        <taxon>Eukaryota</taxon>
        <taxon>Metazoa</taxon>
        <taxon>Spiralia</taxon>
        <taxon>Lophotrochozoa</taxon>
        <taxon>Mollusca</taxon>
        <taxon>Gastropoda</taxon>
        <taxon>Heterobranchia</taxon>
        <taxon>Euthyneura</taxon>
        <taxon>Panpulmonata</taxon>
        <taxon>Sacoglossa</taxon>
        <taxon>Placobranchoidea</taxon>
        <taxon>Plakobranchidae</taxon>
        <taxon>Elysia</taxon>
    </lineage>
</organism>
<evidence type="ECO:0000313" key="1">
    <source>
        <dbReference type="EMBL" id="KAK3784698.1"/>
    </source>
</evidence>
<gene>
    <name evidence="1" type="ORF">RRG08_032154</name>
</gene>
<protein>
    <submittedName>
        <fullName evidence="1">Uncharacterized protein</fullName>
    </submittedName>
</protein>
<comment type="caution">
    <text evidence="1">The sequence shown here is derived from an EMBL/GenBank/DDBJ whole genome shotgun (WGS) entry which is preliminary data.</text>
</comment>
<reference evidence="1" key="1">
    <citation type="journal article" date="2023" name="G3 (Bethesda)">
        <title>A reference genome for the long-term kleptoplast-retaining sea slug Elysia crispata morphotype clarki.</title>
        <authorList>
            <person name="Eastman K.E."/>
            <person name="Pendleton A.L."/>
            <person name="Shaikh M.A."/>
            <person name="Suttiyut T."/>
            <person name="Ogas R."/>
            <person name="Tomko P."/>
            <person name="Gavelis G."/>
            <person name="Widhalm J.R."/>
            <person name="Wisecaver J.H."/>
        </authorList>
    </citation>
    <scope>NUCLEOTIDE SEQUENCE</scope>
    <source>
        <strain evidence="1">ECLA1</strain>
    </source>
</reference>